<evidence type="ECO:0000313" key="5">
    <source>
        <dbReference type="Proteomes" id="UP000195611"/>
    </source>
</evidence>
<evidence type="ECO:0000313" key="4">
    <source>
        <dbReference type="EMBL" id="SJN40345.1"/>
    </source>
</evidence>
<proteinExistence type="predicted"/>
<dbReference type="InterPro" id="IPR009057">
    <property type="entry name" value="Homeodomain-like_sf"/>
</dbReference>
<gene>
    <name evidence="4" type="ORF">FM115_08470</name>
</gene>
<name>A0A1R4K884_9LACT</name>
<organism evidence="4 5">
    <name type="scientific">Marinilactibacillus psychrotolerans 42ea</name>
    <dbReference type="NCBI Taxonomy" id="1255609"/>
    <lineage>
        <taxon>Bacteria</taxon>
        <taxon>Bacillati</taxon>
        <taxon>Bacillota</taxon>
        <taxon>Bacilli</taxon>
        <taxon>Lactobacillales</taxon>
        <taxon>Carnobacteriaceae</taxon>
        <taxon>Marinilactibacillus</taxon>
    </lineage>
</organism>
<protein>
    <submittedName>
        <fullName evidence="4">Transcriptional regulator, TetR family</fullName>
    </submittedName>
</protein>
<dbReference type="GO" id="GO:0003677">
    <property type="term" value="F:DNA binding"/>
    <property type="evidence" value="ECO:0007669"/>
    <property type="project" value="UniProtKB-UniRule"/>
</dbReference>
<feature type="domain" description="HTH tetR-type" evidence="3">
    <location>
        <begin position="6"/>
        <end position="66"/>
    </location>
</feature>
<dbReference type="RefSeq" id="WP_087059239.1">
    <property type="nucleotide sequence ID" value="NZ_FUKW01000120.1"/>
</dbReference>
<dbReference type="SUPFAM" id="SSF48498">
    <property type="entry name" value="Tetracyclin repressor-like, C-terminal domain"/>
    <property type="match status" value="1"/>
</dbReference>
<accession>A0A1R4K884</accession>
<reference evidence="4 5" key="1">
    <citation type="submission" date="2017-02" db="EMBL/GenBank/DDBJ databases">
        <authorList>
            <person name="Peterson S.W."/>
        </authorList>
    </citation>
    <scope>NUCLEOTIDE SEQUENCE [LARGE SCALE GENOMIC DNA]</scope>
    <source>
        <strain evidence="4 5">42ea</strain>
    </source>
</reference>
<dbReference type="PROSITE" id="PS50977">
    <property type="entry name" value="HTH_TETR_2"/>
    <property type="match status" value="1"/>
</dbReference>
<dbReference type="Proteomes" id="UP000195611">
    <property type="component" value="Unassembled WGS sequence"/>
</dbReference>
<dbReference type="InterPro" id="IPR001647">
    <property type="entry name" value="HTH_TetR"/>
</dbReference>
<evidence type="ECO:0000256" key="2">
    <source>
        <dbReference type="PROSITE-ProRule" id="PRU00335"/>
    </source>
</evidence>
<sequence length="183" mass="21375">MPRQRTILRENILGASMELLRTSGFKQFTARQIAIKMNSSTQPIYKEFKNMEDLKIGLLDYVKQYLTERVYSTQESRDPLMEVCKNYILFAKNEPTLFSAIYMDREFEAVQLHDFAYDKVTEIIANDEEIRSESSINDYLDRLWPAIHGVAMLVAQGKIVYNNEEEVSRKVSDIIHASKETQY</sequence>
<keyword evidence="1 2" id="KW-0238">DNA-binding</keyword>
<dbReference type="EMBL" id="FUKW01000120">
    <property type="protein sequence ID" value="SJN40345.1"/>
    <property type="molecule type" value="Genomic_DNA"/>
</dbReference>
<evidence type="ECO:0000259" key="3">
    <source>
        <dbReference type="PROSITE" id="PS50977"/>
    </source>
</evidence>
<feature type="DNA-binding region" description="H-T-H motif" evidence="2">
    <location>
        <begin position="29"/>
        <end position="48"/>
    </location>
</feature>
<dbReference type="Gene3D" id="1.10.357.10">
    <property type="entry name" value="Tetracycline Repressor, domain 2"/>
    <property type="match status" value="1"/>
</dbReference>
<evidence type="ECO:0000256" key="1">
    <source>
        <dbReference type="ARBA" id="ARBA00023125"/>
    </source>
</evidence>
<dbReference type="SUPFAM" id="SSF46689">
    <property type="entry name" value="Homeodomain-like"/>
    <property type="match status" value="1"/>
</dbReference>
<dbReference type="InterPro" id="IPR036271">
    <property type="entry name" value="Tet_transcr_reg_TetR-rel_C_sf"/>
</dbReference>
<dbReference type="AlphaFoldDB" id="A0A1R4K884"/>